<dbReference type="PANTHER" id="PTHR42852">
    <property type="entry name" value="THIOL:DISULFIDE INTERCHANGE PROTEIN DSBE"/>
    <property type="match status" value="1"/>
</dbReference>
<dbReference type="InterPro" id="IPR050553">
    <property type="entry name" value="Thioredoxin_ResA/DsbE_sf"/>
</dbReference>
<evidence type="ECO:0000256" key="2">
    <source>
        <dbReference type="ARBA" id="ARBA00007758"/>
    </source>
</evidence>
<keyword evidence="5" id="KW-0676">Redox-active center</keyword>
<dbReference type="GO" id="GO:0030288">
    <property type="term" value="C:outer membrane-bounded periplasmic space"/>
    <property type="evidence" value="ECO:0007669"/>
    <property type="project" value="InterPro"/>
</dbReference>
<gene>
    <name evidence="8" type="ORF">MNBD_GAMMA26-2012</name>
</gene>
<dbReference type="CDD" id="cd03010">
    <property type="entry name" value="TlpA_like_DsbE"/>
    <property type="match status" value="1"/>
</dbReference>
<evidence type="ECO:0000256" key="4">
    <source>
        <dbReference type="ARBA" id="ARBA00023157"/>
    </source>
</evidence>
<name>A0A3B1AYX0_9ZZZZ</name>
<dbReference type="InterPro" id="IPR013740">
    <property type="entry name" value="Redoxin"/>
</dbReference>
<dbReference type="Gene3D" id="3.40.30.10">
    <property type="entry name" value="Glutaredoxin"/>
    <property type="match status" value="1"/>
</dbReference>
<keyword evidence="6" id="KW-0812">Transmembrane</keyword>
<comment type="similarity">
    <text evidence="2">Belongs to the thioredoxin family. DsbE subfamily.</text>
</comment>
<reference evidence="8" key="1">
    <citation type="submission" date="2018-06" db="EMBL/GenBank/DDBJ databases">
        <authorList>
            <person name="Zhirakovskaya E."/>
        </authorList>
    </citation>
    <scope>NUCLEOTIDE SEQUENCE</scope>
</reference>
<keyword evidence="4" id="KW-1015">Disulfide bond</keyword>
<dbReference type="InterPro" id="IPR017937">
    <property type="entry name" value="Thioredoxin_CS"/>
</dbReference>
<organism evidence="8">
    <name type="scientific">hydrothermal vent metagenome</name>
    <dbReference type="NCBI Taxonomy" id="652676"/>
    <lineage>
        <taxon>unclassified sequences</taxon>
        <taxon>metagenomes</taxon>
        <taxon>ecological metagenomes</taxon>
    </lineage>
</organism>
<protein>
    <submittedName>
        <fullName evidence="8">Cytochrome c-type biogenesis protein CcmG/DsbE, thiol:disulfide oxidoreductase</fullName>
    </submittedName>
</protein>
<evidence type="ECO:0000259" key="7">
    <source>
        <dbReference type="PROSITE" id="PS51352"/>
    </source>
</evidence>
<evidence type="ECO:0000256" key="1">
    <source>
        <dbReference type="ARBA" id="ARBA00004196"/>
    </source>
</evidence>
<dbReference type="PROSITE" id="PS51352">
    <property type="entry name" value="THIOREDOXIN_2"/>
    <property type="match status" value="1"/>
</dbReference>
<dbReference type="InterPro" id="IPR036249">
    <property type="entry name" value="Thioredoxin-like_sf"/>
</dbReference>
<dbReference type="SUPFAM" id="SSF52833">
    <property type="entry name" value="Thioredoxin-like"/>
    <property type="match status" value="1"/>
</dbReference>
<feature type="domain" description="Thioredoxin" evidence="7">
    <location>
        <begin position="35"/>
        <end position="173"/>
    </location>
</feature>
<evidence type="ECO:0000256" key="6">
    <source>
        <dbReference type="SAM" id="Phobius"/>
    </source>
</evidence>
<accession>A0A3B1AYX0</accession>
<dbReference type="NCBIfam" id="TIGR00385">
    <property type="entry name" value="dsbE"/>
    <property type="match status" value="1"/>
</dbReference>
<evidence type="ECO:0000313" key="8">
    <source>
        <dbReference type="EMBL" id="VAX07001.1"/>
    </source>
</evidence>
<keyword evidence="6" id="KW-0472">Membrane</keyword>
<dbReference type="Pfam" id="PF08534">
    <property type="entry name" value="Redoxin"/>
    <property type="match status" value="1"/>
</dbReference>
<dbReference type="InterPro" id="IPR013766">
    <property type="entry name" value="Thioredoxin_domain"/>
</dbReference>
<dbReference type="EMBL" id="UOFX01000020">
    <property type="protein sequence ID" value="VAX07001.1"/>
    <property type="molecule type" value="Genomic_DNA"/>
</dbReference>
<keyword evidence="6" id="KW-1133">Transmembrane helix</keyword>
<sequence>MSGQTRHLIPLFVFLIMAGFLLKGLFMDPKFIPSVLVNKPVPEFNLPRLLVPEQTISNADLKGKVWMLNVWASWCVACRAEHPVLNEIARMKIVDIYGLNYKDAQWDAENWLKRLGDPYVANMVDKDGRIGIDFGVYGVPESFIIDGEGIIRHKFTGPINYDDIEKVIIPKLNEIRSKGQ</sequence>
<evidence type="ECO:0000256" key="3">
    <source>
        <dbReference type="ARBA" id="ARBA00022748"/>
    </source>
</evidence>
<dbReference type="GO" id="GO:0017004">
    <property type="term" value="P:cytochrome complex assembly"/>
    <property type="evidence" value="ECO:0007669"/>
    <property type="project" value="UniProtKB-KW"/>
</dbReference>
<comment type="subcellular location">
    <subcellularLocation>
        <location evidence="1">Cell envelope</location>
    </subcellularLocation>
</comment>
<evidence type="ECO:0000256" key="5">
    <source>
        <dbReference type="ARBA" id="ARBA00023284"/>
    </source>
</evidence>
<dbReference type="PANTHER" id="PTHR42852:SF6">
    <property type="entry name" value="THIOL:DISULFIDE INTERCHANGE PROTEIN DSBE"/>
    <property type="match status" value="1"/>
</dbReference>
<dbReference type="PROSITE" id="PS00194">
    <property type="entry name" value="THIOREDOXIN_1"/>
    <property type="match status" value="1"/>
</dbReference>
<dbReference type="GO" id="GO:0015036">
    <property type="term" value="F:disulfide oxidoreductase activity"/>
    <property type="evidence" value="ECO:0007669"/>
    <property type="project" value="InterPro"/>
</dbReference>
<dbReference type="InterPro" id="IPR004799">
    <property type="entry name" value="Periplasmic_diS_OxRdtase_DsbE"/>
</dbReference>
<dbReference type="AlphaFoldDB" id="A0A3B1AYX0"/>
<keyword evidence="3" id="KW-0201">Cytochrome c-type biogenesis</keyword>
<feature type="transmembrane region" description="Helical" evidence="6">
    <location>
        <begin position="7"/>
        <end position="26"/>
    </location>
</feature>
<proteinExistence type="inferred from homology"/>